<dbReference type="EMBL" id="CP144525">
    <property type="protein sequence ID" value="WWC71554.1"/>
    <property type="molecule type" value="Genomic_DNA"/>
</dbReference>
<feature type="region of interest" description="Disordered" evidence="1">
    <location>
        <begin position="240"/>
        <end position="274"/>
    </location>
</feature>
<reference evidence="3" key="4">
    <citation type="submission" date="2024-02" db="EMBL/GenBank/DDBJ databases">
        <title>Comparative genomics of Cryptococcus and Kwoniella reveals pathogenesis evolution and contrasting modes of karyotype evolution via chromosome fusion or intercentromeric recombination.</title>
        <authorList>
            <person name="Coelho M.A."/>
            <person name="David-Palma M."/>
            <person name="Shea T."/>
            <person name="Bowers K."/>
            <person name="McGinley-Smith S."/>
            <person name="Mohammad A.W."/>
            <person name="Gnirke A."/>
            <person name="Yurkov A.M."/>
            <person name="Nowrousian M."/>
            <person name="Sun S."/>
            <person name="Cuomo C.A."/>
            <person name="Heitman J."/>
        </authorList>
    </citation>
    <scope>NUCLEOTIDE SEQUENCE</scope>
    <source>
        <strain evidence="3">CBS 10737</strain>
    </source>
</reference>
<sequence>MNYSQQPTIYANSQNETVNPPKDKWDHIWDYIEREYKHLENSMNETDYSSFIKYKVVETIQKDVEDCTGKRFSFGNLSTRQVTDFAKIYEKMKGKVKQCEGREGYLYLLTTPEPTEGFNHTEEIESTKAQNNWWDFFSGSSQVAAPTPAITKTLKGFGYSTNISANLSVQQRDKILESVQQLENNHLFGTFWSRKSGKDAIDDVIWRAQLYAGHCNIDVIEMDQELANKLGFITLSKRSDDNPDGLSVTTSQVRQSSLGGPAGVSEEADCDWNW</sequence>
<gene>
    <name evidence="2" type="ORF">I206_03585</name>
    <name evidence="3" type="ORF">I206_105512</name>
</gene>
<proteinExistence type="predicted"/>
<evidence type="ECO:0000313" key="3">
    <source>
        <dbReference type="EMBL" id="WWC71554.1"/>
    </source>
</evidence>
<name>A0A1B9I430_9TREE</name>
<reference evidence="2" key="3">
    <citation type="submission" date="2016-07" db="EMBL/GenBank/DDBJ databases">
        <title>Evolution of pathogenesis and genome organization in the Tremellales.</title>
        <authorList>
            <person name="Cuomo C."/>
            <person name="Litvintseva A."/>
            <person name="Heitman J."/>
            <person name="Chen Y."/>
            <person name="Sun S."/>
            <person name="Springer D."/>
            <person name="Dromer F."/>
            <person name="Young S."/>
            <person name="Zeng Q."/>
            <person name="Chapman S."/>
            <person name="Gujja S."/>
            <person name="Saif S."/>
            <person name="Birren B."/>
        </authorList>
    </citation>
    <scope>NUCLEOTIDE SEQUENCE</scope>
    <source>
        <strain evidence="2">CBS 10737</strain>
    </source>
</reference>
<dbReference type="GeneID" id="30171954"/>
<dbReference type="KEGG" id="kpin:30171954"/>
<protein>
    <submittedName>
        <fullName evidence="2">Uncharacterized protein</fullName>
    </submittedName>
</protein>
<accession>A0A1B9I430</accession>
<evidence type="ECO:0000313" key="2">
    <source>
        <dbReference type="EMBL" id="OCF50266.1"/>
    </source>
</evidence>
<evidence type="ECO:0000256" key="1">
    <source>
        <dbReference type="SAM" id="MobiDB-lite"/>
    </source>
</evidence>
<evidence type="ECO:0000313" key="4">
    <source>
        <dbReference type="Proteomes" id="UP000094020"/>
    </source>
</evidence>
<keyword evidence="4" id="KW-1185">Reference proteome</keyword>
<dbReference type="EMBL" id="KI894010">
    <property type="protein sequence ID" value="OCF50266.1"/>
    <property type="molecule type" value="Genomic_DNA"/>
</dbReference>
<organism evidence="2">
    <name type="scientific">Kwoniella pini CBS 10737</name>
    <dbReference type="NCBI Taxonomy" id="1296096"/>
    <lineage>
        <taxon>Eukaryota</taxon>
        <taxon>Fungi</taxon>
        <taxon>Dikarya</taxon>
        <taxon>Basidiomycota</taxon>
        <taxon>Agaricomycotina</taxon>
        <taxon>Tremellomycetes</taxon>
        <taxon>Tremellales</taxon>
        <taxon>Cryptococcaceae</taxon>
        <taxon>Kwoniella</taxon>
    </lineage>
</organism>
<dbReference type="RefSeq" id="XP_019011485.1">
    <property type="nucleotide sequence ID" value="XM_019155331.1"/>
</dbReference>
<feature type="compositionally biased region" description="Polar residues" evidence="1">
    <location>
        <begin position="247"/>
        <end position="258"/>
    </location>
</feature>
<reference evidence="3" key="2">
    <citation type="submission" date="2013-07" db="EMBL/GenBank/DDBJ databases">
        <authorList>
            <consortium name="The Broad Institute Genome Sequencing Platform"/>
            <person name="Cuomo C."/>
            <person name="Litvintseva A."/>
            <person name="Chen Y."/>
            <person name="Heitman J."/>
            <person name="Sun S."/>
            <person name="Springer D."/>
            <person name="Dromer F."/>
            <person name="Young S.K."/>
            <person name="Zeng Q."/>
            <person name="Gargeya S."/>
            <person name="Fitzgerald M."/>
            <person name="Abouelleil A."/>
            <person name="Alvarado L."/>
            <person name="Berlin A.M."/>
            <person name="Chapman S.B."/>
            <person name="Dewar J."/>
            <person name="Goldberg J."/>
            <person name="Griggs A."/>
            <person name="Gujja S."/>
            <person name="Hansen M."/>
            <person name="Howarth C."/>
            <person name="Imamovic A."/>
            <person name="Larimer J."/>
            <person name="McCowan C."/>
            <person name="Murphy C."/>
            <person name="Pearson M."/>
            <person name="Priest M."/>
            <person name="Roberts A."/>
            <person name="Saif S."/>
            <person name="Shea T."/>
            <person name="Sykes S."/>
            <person name="Wortman J."/>
            <person name="Nusbaum C."/>
            <person name="Birren B."/>
        </authorList>
    </citation>
    <scope>NUCLEOTIDE SEQUENCE</scope>
    <source>
        <strain evidence="3">CBS 10737</strain>
    </source>
</reference>
<dbReference type="AlphaFoldDB" id="A0A1B9I430"/>
<dbReference type="Proteomes" id="UP000094020">
    <property type="component" value="Chromosome 7"/>
</dbReference>
<reference evidence="2" key="1">
    <citation type="submission" date="2013-07" db="EMBL/GenBank/DDBJ databases">
        <title>The Genome Sequence of Cryptococcus pinus CBS10737.</title>
        <authorList>
            <consortium name="The Broad Institute Genome Sequencing Platform"/>
            <person name="Cuomo C."/>
            <person name="Litvintseva A."/>
            <person name="Chen Y."/>
            <person name="Heitman J."/>
            <person name="Sun S."/>
            <person name="Springer D."/>
            <person name="Dromer F."/>
            <person name="Young S.K."/>
            <person name="Zeng Q."/>
            <person name="Gargeya S."/>
            <person name="Fitzgerald M."/>
            <person name="Abouelleil A."/>
            <person name="Alvarado L."/>
            <person name="Berlin A.M."/>
            <person name="Chapman S.B."/>
            <person name="Dewar J."/>
            <person name="Goldberg J."/>
            <person name="Griggs A."/>
            <person name="Gujja S."/>
            <person name="Hansen M."/>
            <person name="Howarth C."/>
            <person name="Imamovic A."/>
            <person name="Larimer J."/>
            <person name="McCowan C."/>
            <person name="Murphy C."/>
            <person name="Pearson M."/>
            <person name="Priest M."/>
            <person name="Roberts A."/>
            <person name="Saif S."/>
            <person name="Shea T."/>
            <person name="Sykes S."/>
            <person name="Wortman J."/>
            <person name="Nusbaum C."/>
            <person name="Birren B."/>
        </authorList>
    </citation>
    <scope>NUCLEOTIDE SEQUENCE [LARGE SCALE GENOMIC DNA]</scope>
    <source>
        <strain evidence="2">CBS 10737</strain>
    </source>
</reference>